<protein>
    <submittedName>
        <fullName evidence="1">Uncharacterized protein</fullName>
    </submittedName>
</protein>
<accession>A0ABY5IQB5</accession>
<dbReference type="RefSeq" id="WP_256550534.1">
    <property type="nucleotide sequence ID" value="NZ_CP101751.1"/>
</dbReference>
<reference evidence="1" key="1">
    <citation type="submission" date="2022-07" db="EMBL/GenBank/DDBJ databases">
        <title>Isolation, identification, and degradation of a PFOSA degrading strain from sewage treatment plant.</title>
        <authorList>
            <person name="Zhang L."/>
            <person name="Huo Y."/>
        </authorList>
    </citation>
    <scope>NUCLEOTIDE SEQUENCE</scope>
    <source>
        <strain evidence="1">C1</strain>
    </source>
</reference>
<dbReference type="Proteomes" id="UP001059844">
    <property type="component" value="Chromosome"/>
</dbReference>
<organism evidence="1 2">
    <name type="scientific">Flavobacterium cerinum</name>
    <dbReference type="NCBI Taxonomy" id="2502784"/>
    <lineage>
        <taxon>Bacteria</taxon>
        <taxon>Pseudomonadati</taxon>
        <taxon>Bacteroidota</taxon>
        <taxon>Flavobacteriia</taxon>
        <taxon>Flavobacteriales</taxon>
        <taxon>Flavobacteriaceae</taxon>
        <taxon>Flavobacterium</taxon>
    </lineage>
</organism>
<dbReference type="EMBL" id="CP101751">
    <property type="protein sequence ID" value="UUC44849.1"/>
    <property type="molecule type" value="Genomic_DNA"/>
</dbReference>
<name>A0ABY5IQB5_9FLAO</name>
<keyword evidence="2" id="KW-1185">Reference proteome</keyword>
<sequence>MQYSPTLPMTEEVTKVLHFLDEIGISIVEKPLTDTFLPGLSLGPNCIYVDFDQLLYPGDLLHEAGHLAVTTPEERLVAGTEAQSADWPTGGEEIGAILWSYAAAVHLQLPLDFVFHNNGYKNGSEMLITNFEKGNYIGLPFLEWIGLCLGEERAAATNQKAFPLMLNWLRQ</sequence>
<evidence type="ECO:0000313" key="1">
    <source>
        <dbReference type="EMBL" id="UUC44849.1"/>
    </source>
</evidence>
<proteinExistence type="predicted"/>
<gene>
    <name evidence="1" type="ORF">NOX80_14585</name>
</gene>
<evidence type="ECO:0000313" key="2">
    <source>
        <dbReference type="Proteomes" id="UP001059844"/>
    </source>
</evidence>